<evidence type="ECO:0000256" key="3">
    <source>
        <dbReference type="ARBA" id="ARBA00023242"/>
    </source>
</evidence>
<dbReference type="InterPro" id="IPR007109">
    <property type="entry name" value="Brix"/>
</dbReference>
<evidence type="ECO:0000256" key="2">
    <source>
        <dbReference type="ARBA" id="ARBA00010782"/>
    </source>
</evidence>
<sequence>MMQRREPKNNRARRALKKMEPKIAENAKATLILKGNKSSDVVNHVLTDMYMMKKPHAVKFWKKNDFYPFENAKNLEFLGFKNDTSLFCFGNHQKKRPNNIIFGRFFDWQLLDMLELGVTKYDPMQISKGIGYQEGNKPMMCFMGSHFQTNTELQRIQNIFLDFFRGKEVKNINLAGLDRLIAVTAQPPSKKEIDPNSAAAFKLLFRHYAVVYKKSTTGGSLPTVDLKPIGPMIDFEVRRTKLADIENYRRACVIPKNVANAGKMGKNISKDDMSNTRGQIHVGETDLSKLALRKFKAHKMAKKRERAEANADPDVDLDASAAEAQPKKKKKVVEEAPMEDADLAKPKLRMKKDSSERTLFAKAARKKKTKGIM</sequence>
<dbReference type="GO" id="GO:0000027">
    <property type="term" value="P:ribosomal large subunit assembly"/>
    <property type="evidence" value="ECO:0007669"/>
    <property type="project" value="InterPro"/>
</dbReference>
<accession>A0A7S1NM81</accession>
<dbReference type="GO" id="GO:0019843">
    <property type="term" value="F:rRNA binding"/>
    <property type="evidence" value="ECO:0007669"/>
    <property type="project" value="UniProtKB-UniRule"/>
</dbReference>
<dbReference type="PANTHER" id="PTHR12728">
    <property type="entry name" value="BRIX DOMAIN CONTAINING PROTEIN"/>
    <property type="match status" value="1"/>
</dbReference>
<dbReference type="EMBL" id="HBGA01100150">
    <property type="protein sequence ID" value="CAD9026233.1"/>
    <property type="molecule type" value="Transcribed_RNA"/>
</dbReference>
<dbReference type="GO" id="GO:0000463">
    <property type="term" value="P:maturation of LSU-rRNA from tricistronic rRNA transcript (SSU-rRNA, 5.8S rRNA, LSU-rRNA)"/>
    <property type="evidence" value="ECO:0007669"/>
    <property type="project" value="TreeGrafter"/>
</dbReference>
<feature type="region of interest" description="Disordered" evidence="5">
    <location>
        <begin position="301"/>
        <end position="373"/>
    </location>
</feature>
<dbReference type="PANTHER" id="PTHR12728:SF0">
    <property type="entry name" value="RIBOSOME PRODUCTION FACTOR 2 HOMOLOG"/>
    <property type="match status" value="1"/>
</dbReference>
<comment type="subcellular location">
    <subcellularLocation>
        <location evidence="1 4">Nucleus</location>
        <location evidence="1 4">Nucleolus</location>
    </subcellularLocation>
</comment>
<feature type="compositionally biased region" description="Basic residues" evidence="5">
    <location>
        <begin position="363"/>
        <end position="373"/>
    </location>
</feature>
<organism evidence="7">
    <name type="scientific">Eutreptiella gymnastica</name>
    <dbReference type="NCBI Taxonomy" id="73025"/>
    <lineage>
        <taxon>Eukaryota</taxon>
        <taxon>Discoba</taxon>
        <taxon>Euglenozoa</taxon>
        <taxon>Euglenida</taxon>
        <taxon>Spirocuta</taxon>
        <taxon>Euglenophyceae</taxon>
        <taxon>Eutreptiales</taxon>
        <taxon>Eutreptiaceae</taxon>
        <taxon>Eutreptiella</taxon>
    </lineage>
</organism>
<proteinExistence type="inferred from homology"/>
<evidence type="ECO:0000313" key="7">
    <source>
        <dbReference type="EMBL" id="CAD9026233.1"/>
    </source>
</evidence>
<protein>
    <recommendedName>
        <fullName evidence="4">Ribosome production factor 2 homolog</fullName>
    </recommendedName>
    <alternativeName>
        <fullName evidence="4">Ribosome biogenesis protein RPF2 homolog</fullName>
    </alternativeName>
</protein>
<gene>
    <name evidence="7" type="ORF">EGYM00392_LOCUS37363</name>
</gene>
<dbReference type="SMART" id="SM00879">
    <property type="entry name" value="Brix"/>
    <property type="match status" value="1"/>
</dbReference>
<name>A0A7S1NM81_9EUGL</name>
<evidence type="ECO:0000256" key="4">
    <source>
        <dbReference type="RuleBase" id="RU367086"/>
    </source>
</evidence>
<dbReference type="AlphaFoldDB" id="A0A7S1NM81"/>
<dbReference type="PROSITE" id="PS50833">
    <property type="entry name" value="BRIX"/>
    <property type="match status" value="1"/>
</dbReference>
<comment type="similarity">
    <text evidence="2 4">Belongs to the RPF2 family.</text>
</comment>
<dbReference type="Pfam" id="PF04427">
    <property type="entry name" value="Brix"/>
    <property type="match status" value="1"/>
</dbReference>
<evidence type="ECO:0000256" key="5">
    <source>
        <dbReference type="SAM" id="MobiDB-lite"/>
    </source>
</evidence>
<dbReference type="InterPro" id="IPR039770">
    <property type="entry name" value="Rpf2"/>
</dbReference>
<evidence type="ECO:0000259" key="6">
    <source>
        <dbReference type="PROSITE" id="PS50833"/>
    </source>
</evidence>
<evidence type="ECO:0000256" key="1">
    <source>
        <dbReference type="ARBA" id="ARBA00004604"/>
    </source>
</evidence>
<reference evidence="7" key="1">
    <citation type="submission" date="2021-01" db="EMBL/GenBank/DDBJ databases">
        <authorList>
            <person name="Corre E."/>
            <person name="Pelletier E."/>
            <person name="Niang G."/>
            <person name="Scheremetjew M."/>
            <person name="Finn R."/>
            <person name="Kale V."/>
            <person name="Holt S."/>
            <person name="Cochrane G."/>
            <person name="Meng A."/>
            <person name="Brown T."/>
            <person name="Cohen L."/>
        </authorList>
    </citation>
    <scope>NUCLEOTIDE SEQUENCE</scope>
    <source>
        <strain evidence="7">NIES-381</strain>
    </source>
</reference>
<feature type="domain" description="Brix" evidence="6">
    <location>
        <begin position="28"/>
        <end position="246"/>
    </location>
</feature>
<dbReference type="GO" id="GO:0005730">
    <property type="term" value="C:nucleolus"/>
    <property type="evidence" value="ECO:0007669"/>
    <property type="project" value="UniProtKB-SubCell"/>
</dbReference>
<keyword evidence="3 4" id="KW-0539">Nucleus</keyword>